<name>A0ABM4PZV6_EQUPR</name>
<evidence type="ECO:0000256" key="1">
    <source>
        <dbReference type="ARBA" id="ARBA00009113"/>
    </source>
</evidence>
<dbReference type="PANTHER" id="PTHR31813:SF3">
    <property type="entry name" value="PROLINE-RICH PROTEIN 23D1-RELATED"/>
    <property type="match status" value="1"/>
</dbReference>
<dbReference type="InterPro" id="IPR018903">
    <property type="entry name" value="PRR23"/>
</dbReference>
<accession>A0ABM4PZV6</accession>
<dbReference type="GeneID" id="103545461"/>
<organism evidence="3 4">
    <name type="scientific">Equus przewalskii</name>
    <name type="common">Przewalski's horse</name>
    <name type="synonym">Equus caballus przewalskii</name>
    <dbReference type="NCBI Taxonomy" id="9798"/>
    <lineage>
        <taxon>Eukaryota</taxon>
        <taxon>Metazoa</taxon>
        <taxon>Chordata</taxon>
        <taxon>Craniata</taxon>
        <taxon>Vertebrata</taxon>
        <taxon>Euteleostomi</taxon>
        <taxon>Mammalia</taxon>
        <taxon>Eutheria</taxon>
        <taxon>Laurasiatheria</taxon>
        <taxon>Perissodactyla</taxon>
        <taxon>Equidae</taxon>
        <taxon>Equus</taxon>
    </lineage>
</organism>
<keyword evidence="3" id="KW-1185">Reference proteome</keyword>
<evidence type="ECO:0000313" key="4">
    <source>
        <dbReference type="RefSeq" id="XP_070482727.1"/>
    </source>
</evidence>
<feature type="compositionally biased region" description="Basic and acidic residues" evidence="2">
    <location>
        <begin position="10"/>
        <end position="23"/>
    </location>
</feature>
<protein>
    <submittedName>
        <fullName evidence="4">Proline-rich protein 23D1-like</fullName>
    </submittedName>
</protein>
<proteinExistence type="inferred from homology"/>
<dbReference type="PANTHER" id="PTHR31813">
    <property type="entry name" value="PROLINE-RICH PROTEIN 23B"/>
    <property type="match status" value="1"/>
</dbReference>
<feature type="compositionally biased region" description="Basic residues" evidence="2">
    <location>
        <begin position="271"/>
        <end position="288"/>
    </location>
</feature>
<comment type="similarity">
    <text evidence="1">Belongs to the PRR23 family.</text>
</comment>
<dbReference type="RefSeq" id="XP_070482727.1">
    <property type="nucleotide sequence ID" value="XM_070626626.1"/>
</dbReference>
<evidence type="ECO:0000313" key="3">
    <source>
        <dbReference type="Proteomes" id="UP001652662"/>
    </source>
</evidence>
<feature type="region of interest" description="Disordered" evidence="2">
    <location>
        <begin position="1"/>
        <end position="76"/>
    </location>
</feature>
<feature type="region of interest" description="Disordered" evidence="2">
    <location>
        <begin position="164"/>
        <end position="204"/>
    </location>
</feature>
<gene>
    <name evidence="4" type="primary">LOC103545461</name>
</gene>
<sequence length="288" mass="30423">MDGSRRPRRPRESRTESKGRRAGDTCSATPAPRKAAKRRRQAEQDPRTGAEPAAVPGAPCPAPARAPEAAQGPRTPSTQCMQMVVVVLEPGTALELRLGAEVLVLAPHAALQLTLGNLALVVVPARVLSSSEALWFPAHARWLWPGPTQAAWAINVQDGSLCAQRAEPSGAPPAPEDGEARRGCRPPAGPWAGGVPGLSPSSPHTLLLQALRGAPARQGCGLPPEPRAGLRPLPAEFSLDLRGLGPPPSSELRPLPPSPSPSPRPRSCRAPPRRRPPAKARRRLFRGD</sequence>
<reference evidence="4" key="1">
    <citation type="submission" date="2025-08" db="UniProtKB">
        <authorList>
            <consortium name="RefSeq"/>
        </authorList>
    </citation>
    <scope>IDENTIFICATION</scope>
    <source>
        <tissue evidence="4">Blood</tissue>
    </source>
</reference>
<feature type="compositionally biased region" description="Pro residues" evidence="2">
    <location>
        <begin position="245"/>
        <end position="264"/>
    </location>
</feature>
<dbReference type="Pfam" id="PF10630">
    <property type="entry name" value="DUF2476"/>
    <property type="match status" value="1"/>
</dbReference>
<dbReference type="Proteomes" id="UP001652662">
    <property type="component" value="Chromosome 6"/>
</dbReference>
<feature type="region of interest" description="Disordered" evidence="2">
    <location>
        <begin position="217"/>
        <end position="288"/>
    </location>
</feature>
<evidence type="ECO:0000256" key="2">
    <source>
        <dbReference type="SAM" id="MobiDB-lite"/>
    </source>
</evidence>